<dbReference type="AlphaFoldDB" id="A0A135W8J1"/>
<comment type="caution">
    <text evidence="1">The sequence shown here is derived from an EMBL/GenBank/DDBJ whole genome shotgun (WGS) entry which is preliminary data.</text>
</comment>
<evidence type="ECO:0008006" key="3">
    <source>
        <dbReference type="Google" id="ProtNLM"/>
    </source>
</evidence>
<protein>
    <recommendedName>
        <fullName evidence="3">GLPGLI family protein</fullName>
    </recommendedName>
</protein>
<dbReference type="OrthoDB" id="1440774at2"/>
<evidence type="ECO:0000313" key="2">
    <source>
        <dbReference type="Proteomes" id="UP000070513"/>
    </source>
</evidence>
<dbReference type="Pfam" id="PF09697">
    <property type="entry name" value="Porph_ging"/>
    <property type="match status" value="1"/>
</dbReference>
<dbReference type="NCBIfam" id="TIGR01200">
    <property type="entry name" value="GLPGLI"/>
    <property type="match status" value="1"/>
</dbReference>
<organism evidence="1 2">
    <name type="scientific">Chryseobacterium kwangjuense</name>
    <dbReference type="NCBI Taxonomy" id="267125"/>
    <lineage>
        <taxon>Bacteria</taxon>
        <taxon>Pseudomonadati</taxon>
        <taxon>Bacteroidota</taxon>
        <taxon>Flavobacteriia</taxon>
        <taxon>Flavobacteriales</taxon>
        <taxon>Weeksellaceae</taxon>
        <taxon>Chryseobacterium group</taxon>
        <taxon>Chryseobacterium</taxon>
    </lineage>
</organism>
<reference evidence="2" key="1">
    <citation type="submission" date="2015-12" db="EMBL/GenBank/DDBJ databases">
        <title>Genome sequence of a biocontrol rhizobacterium Chryseobacterium kwangjuense strain KJ1R5 isolated from pepper (Capsicum annuum L.).</title>
        <authorList>
            <person name="Jeong J.-J."/>
            <person name="Park H."/>
            <person name="Mannaa M."/>
            <person name="Sang M.K."/>
            <person name="Choi I.-G."/>
            <person name="Kim K.D."/>
        </authorList>
    </citation>
    <scope>NUCLEOTIDE SEQUENCE [LARGE SCALE GENOMIC DNA]</scope>
    <source>
        <strain evidence="2">KJ1R5</strain>
    </source>
</reference>
<dbReference type="Proteomes" id="UP000070513">
    <property type="component" value="Unassembled WGS sequence"/>
</dbReference>
<evidence type="ECO:0000313" key="1">
    <source>
        <dbReference type="EMBL" id="KXH81260.1"/>
    </source>
</evidence>
<dbReference type="EMBL" id="LPUR01000016">
    <property type="protein sequence ID" value="KXH81260.1"/>
    <property type="molecule type" value="Genomic_DNA"/>
</dbReference>
<dbReference type="InterPro" id="IPR005901">
    <property type="entry name" value="GLPGLI"/>
</dbReference>
<name>A0A135W8J1_9FLAO</name>
<proteinExistence type="predicted"/>
<gene>
    <name evidence="1" type="ORF">AU378_16240</name>
</gene>
<reference evidence="1 2" key="2">
    <citation type="journal article" date="2016" name="Genome Announc.">
        <title>Draft Genome Sequence of a Biocontrol Rhizobacterium, Chryseobacterium kwangjuense Strain KJ1R5, Isolated from Pepper (Capsicum annuum).</title>
        <authorList>
            <person name="Jeong J.J."/>
            <person name="Park H."/>
            <person name="Park B.H."/>
            <person name="Mannaa M."/>
            <person name="Sang M.K."/>
            <person name="Choi I.G."/>
            <person name="Kim K.D."/>
        </authorList>
    </citation>
    <scope>NUCLEOTIDE SEQUENCE [LARGE SCALE GENOMIC DNA]</scope>
    <source>
        <strain evidence="1 2">KJ1R5</strain>
    </source>
</reference>
<accession>A0A135W8J1</accession>
<sequence>MKKFKLLIFIVLISNVLFSQNYKIIYDIAWKPSLENKNLENDLGVLIINQSKSFFSGYENFRDDSLKSSVVKKFIEGTQKGNLRFPEARNKSKFKKIIFKNLSNDSLTQEEKFFVTSFHVNSNCKMNWKMEKDEPKNYFGYTCKKATLNFGGRKWTAWYTTEIPISDGPYKFHGLPGLILSISDSKGEYDFHIKAITKETNDLQYRNFGIPKPINLSPEKWFSYYEKYKKQPSIVYENINTETTTYVINGKEIGRNEKNDYDIRQKKYLLENNNEIEIVNTCK</sequence>